<evidence type="ECO:0000259" key="12">
    <source>
        <dbReference type="Pfam" id="PF00912"/>
    </source>
</evidence>
<evidence type="ECO:0000256" key="6">
    <source>
        <dbReference type="ARBA" id="ARBA00022960"/>
    </source>
</evidence>
<comment type="caution">
    <text evidence="13">The sequence shown here is derived from an EMBL/GenBank/DDBJ whole genome shotgun (WGS) entry which is preliminary data.</text>
</comment>
<dbReference type="GO" id="GO:0005886">
    <property type="term" value="C:plasma membrane"/>
    <property type="evidence" value="ECO:0007669"/>
    <property type="project" value="UniProtKB-SubCell"/>
</dbReference>
<dbReference type="GO" id="GO:0008955">
    <property type="term" value="F:peptidoglycan glycosyltransferase activity"/>
    <property type="evidence" value="ECO:0007669"/>
    <property type="project" value="UniProtKB-UniRule"/>
</dbReference>
<sequence>MAKKPKRKKSATRRLVATSLRLTWRWLRRLLLAFAAVVFALVVLFAFVNPPTTLYMASEKARLDGLKHDWTDLDAIAPVMARSVVAAEDANFCTHWGFDMTAIRQVIESGESRGASTLTQQVVKNVYLWPARSWARKALEALITPVVELVWSKRRIVEVYLNVAEFDEGVFGVSAAAQHYFGIPPDRLSADQAARLAAVLPDPKGRSASRPSQFVQGRAAAIRDGAATILLDGRAACFSQPAP</sequence>
<organism evidence="13 14">
    <name type="scientific">Maritimibacter fusiformis</name>
    <dbReference type="NCBI Taxonomy" id="2603819"/>
    <lineage>
        <taxon>Bacteria</taxon>
        <taxon>Pseudomonadati</taxon>
        <taxon>Pseudomonadota</taxon>
        <taxon>Alphaproteobacteria</taxon>
        <taxon>Rhodobacterales</taxon>
        <taxon>Roseobacteraceae</taxon>
        <taxon>Maritimibacter</taxon>
    </lineage>
</organism>
<evidence type="ECO:0000256" key="3">
    <source>
        <dbReference type="ARBA" id="ARBA00022676"/>
    </source>
</evidence>
<evidence type="ECO:0000256" key="7">
    <source>
        <dbReference type="ARBA" id="ARBA00022984"/>
    </source>
</evidence>
<dbReference type="GO" id="GO:0009274">
    <property type="term" value="C:peptidoglycan-based cell wall"/>
    <property type="evidence" value="ECO:0007669"/>
    <property type="project" value="InterPro"/>
</dbReference>
<dbReference type="PANTHER" id="PTHR30400">
    <property type="entry name" value="MONOFUNCTIONAL BIOSYNTHETIC PEPTIDOGLYCAN TRANSGLYCOSYLASE"/>
    <property type="match status" value="1"/>
</dbReference>
<keyword evidence="4 11" id="KW-0808">Transferase</keyword>
<keyword evidence="14" id="KW-1185">Reference proteome</keyword>
<evidence type="ECO:0000256" key="4">
    <source>
        <dbReference type="ARBA" id="ARBA00022679"/>
    </source>
</evidence>
<name>A0A5D0RB43_9RHOB</name>
<keyword evidence="5 11" id="KW-0812">Transmembrane</keyword>
<dbReference type="Gene3D" id="1.10.3810.10">
    <property type="entry name" value="Biosynthetic peptidoglycan transglycosylase-like"/>
    <property type="match status" value="1"/>
</dbReference>
<dbReference type="GO" id="GO:0009252">
    <property type="term" value="P:peptidoglycan biosynthetic process"/>
    <property type="evidence" value="ECO:0007669"/>
    <property type="project" value="UniProtKB-UniRule"/>
</dbReference>
<proteinExistence type="inferred from homology"/>
<keyword evidence="2 11" id="KW-0997">Cell inner membrane</keyword>
<dbReference type="GO" id="GO:0071555">
    <property type="term" value="P:cell wall organization"/>
    <property type="evidence" value="ECO:0007669"/>
    <property type="project" value="UniProtKB-KW"/>
</dbReference>
<reference evidence="13 14" key="1">
    <citation type="submission" date="2019-08" db="EMBL/GenBank/DDBJ databases">
        <title>Identification of a novel species of the genus Boseongicola.</title>
        <authorList>
            <person name="Zhang X.-Q."/>
        </authorList>
    </citation>
    <scope>NUCLEOTIDE SEQUENCE [LARGE SCALE GENOMIC DNA]</scope>
    <source>
        <strain evidence="13 14">HY14</strain>
    </source>
</reference>
<keyword evidence="3 11" id="KW-0328">Glycosyltransferase</keyword>
<gene>
    <name evidence="11 13" type="primary">mtgA</name>
    <name evidence="13" type="ORF">FVF75_16330</name>
</gene>
<keyword evidence="9 11" id="KW-0472">Membrane</keyword>
<dbReference type="InterPro" id="IPR023346">
    <property type="entry name" value="Lysozyme-like_dom_sf"/>
</dbReference>
<dbReference type="EC" id="2.4.99.28" evidence="11"/>
<evidence type="ECO:0000256" key="11">
    <source>
        <dbReference type="HAMAP-Rule" id="MF_00766"/>
    </source>
</evidence>
<dbReference type="HAMAP" id="MF_00766">
    <property type="entry name" value="PGT_MtgA"/>
    <property type="match status" value="1"/>
</dbReference>
<dbReference type="InterPro" id="IPR036950">
    <property type="entry name" value="PBP_transglycosylase"/>
</dbReference>
<evidence type="ECO:0000313" key="14">
    <source>
        <dbReference type="Proteomes" id="UP000322080"/>
    </source>
</evidence>
<dbReference type="GO" id="GO:0008360">
    <property type="term" value="P:regulation of cell shape"/>
    <property type="evidence" value="ECO:0007669"/>
    <property type="project" value="UniProtKB-KW"/>
</dbReference>
<dbReference type="GO" id="GO:0016763">
    <property type="term" value="F:pentosyltransferase activity"/>
    <property type="evidence" value="ECO:0007669"/>
    <property type="project" value="InterPro"/>
</dbReference>
<feature type="domain" description="Glycosyl transferase family 51" evidence="12">
    <location>
        <begin position="65"/>
        <end position="222"/>
    </location>
</feature>
<dbReference type="Pfam" id="PF00912">
    <property type="entry name" value="Transgly"/>
    <property type="match status" value="1"/>
</dbReference>
<comment type="function">
    <text evidence="11">Peptidoglycan polymerase that catalyzes glycan chain elongation from lipid-linked precursors.</text>
</comment>
<evidence type="ECO:0000313" key="13">
    <source>
        <dbReference type="EMBL" id="TYB77814.1"/>
    </source>
</evidence>
<evidence type="ECO:0000256" key="5">
    <source>
        <dbReference type="ARBA" id="ARBA00022692"/>
    </source>
</evidence>
<accession>A0A5D0RB43</accession>
<dbReference type="Proteomes" id="UP000322080">
    <property type="component" value="Unassembled WGS sequence"/>
</dbReference>
<dbReference type="EMBL" id="VSIY01000015">
    <property type="protein sequence ID" value="TYB77814.1"/>
    <property type="molecule type" value="Genomic_DNA"/>
</dbReference>
<dbReference type="SUPFAM" id="SSF53955">
    <property type="entry name" value="Lysozyme-like"/>
    <property type="match status" value="1"/>
</dbReference>
<evidence type="ECO:0000256" key="8">
    <source>
        <dbReference type="ARBA" id="ARBA00022989"/>
    </source>
</evidence>
<keyword evidence="7 11" id="KW-0573">Peptidoglycan synthesis</keyword>
<evidence type="ECO:0000256" key="1">
    <source>
        <dbReference type="ARBA" id="ARBA00022475"/>
    </source>
</evidence>
<keyword evidence="1 11" id="KW-1003">Cell membrane</keyword>
<comment type="subcellular location">
    <subcellularLocation>
        <location evidence="11">Cell inner membrane</location>
        <topology evidence="11">Single-pass membrane protein</topology>
    </subcellularLocation>
</comment>
<comment type="catalytic activity">
    <reaction evidence="11">
        <text>[GlcNAc-(1-&gt;4)-Mur2Ac(oyl-L-Ala-gamma-D-Glu-L-Lys-D-Ala-D-Ala)](n)-di-trans,octa-cis-undecaprenyl diphosphate + beta-D-GlcNAc-(1-&gt;4)-Mur2Ac(oyl-L-Ala-gamma-D-Glu-L-Lys-D-Ala-D-Ala)-di-trans,octa-cis-undecaprenyl diphosphate = [GlcNAc-(1-&gt;4)-Mur2Ac(oyl-L-Ala-gamma-D-Glu-L-Lys-D-Ala-D-Ala)](n+1)-di-trans,octa-cis-undecaprenyl diphosphate + di-trans,octa-cis-undecaprenyl diphosphate + H(+)</text>
        <dbReference type="Rhea" id="RHEA:23708"/>
        <dbReference type="Rhea" id="RHEA-COMP:9602"/>
        <dbReference type="Rhea" id="RHEA-COMP:9603"/>
        <dbReference type="ChEBI" id="CHEBI:15378"/>
        <dbReference type="ChEBI" id="CHEBI:58405"/>
        <dbReference type="ChEBI" id="CHEBI:60033"/>
        <dbReference type="ChEBI" id="CHEBI:78435"/>
        <dbReference type="EC" id="2.4.99.28"/>
    </reaction>
</comment>
<protein>
    <recommendedName>
        <fullName evidence="11">Biosynthetic peptidoglycan transglycosylase</fullName>
        <ecNumber evidence="11">2.4.99.28</ecNumber>
    </recommendedName>
    <alternativeName>
        <fullName evidence="11">Glycan polymerase</fullName>
    </alternativeName>
    <alternativeName>
        <fullName evidence="11">Peptidoglycan glycosyltransferase MtgA</fullName>
        <shortName evidence="11">PGT</shortName>
    </alternativeName>
</protein>
<comment type="similarity">
    <text evidence="11">Belongs to the glycosyltransferase 51 family.</text>
</comment>
<evidence type="ECO:0000256" key="10">
    <source>
        <dbReference type="ARBA" id="ARBA00023316"/>
    </source>
</evidence>
<evidence type="ECO:0000256" key="9">
    <source>
        <dbReference type="ARBA" id="ARBA00023136"/>
    </source>
</evidence>
<dbReference type="PANTHER" id="PTHR30400:SF0">
    <property type="entry name" value="BIOSYNTHETIC PEPTIDOGLYCAN TRANSGLYCOSYLASE"/>
    <property type="match status" value="1"/>
</dbReference>
<dbReference type="NCBIfam" id="TIGR02070">
    <property type="entry name" value="mono_pep_trsgly"/>
    <property type="match status" value="1"/>
</dbReference>
<keyword evidence="10 11" id="KW-0961">Cell wall biogenesis/degradation</keyword>
<evidence type="ECO:0000256" key="2">
    <source>
        <dbReference type="ARBA" id="ARBA00022519"/>
    </source>
</evidence>
<dbReference type="RefSeq" id="WP_148379850.1">
    <property type="nucleotide sequence ID" value="NZ_VSIY01000015.1"/>
</dbReference>
<comment type="pathway">
    <text evidence="11">Cell wall biogenesis; peptidoglycan biosynthesis.</text>
</comment>
<dbReference type="InterPro" id="IPR011812">
    <property type="entry name" value="Pep_trsgly"/>
</dbReference>
<dbReference type="UniPathway" id="UPA00219"/>
<dbReference type="InterPro" id="IPR001264">
    <property type="entry name" value="Glyco_trans_51"/>
</dbReference>
<keyword evidence="8 11" id="KW-1133">Transmembrane helix</keyword>
<dbReference type="AlphaFoldDB" id="A0A5D0RB43"/>
<keyword evidence="6 11" id="KW-0133">Cell shape</keyword>